<dbReference type="InParanoid" id="F0VCI3"/>
<name>F0VCI3_NEOCL</name>
<dbReference type="SUPFAM" id="SSF54637">
    <property type="entry name" value="Thioesterase/thiol ester dehydrase-isomerase"/>
    <property type="match status" value="1"/>
</dbReference>
<evidence type="ECO:0000256" key="1">
    <source>
        <dbReference type="SAM" id="MobiDB-lite"/>
    </source>
</evidence>
<dbReference type="GeneID" id="13444139"/>
<dbReference type="PANTHER" id="PTHR47260">
    <property type="entry name" value="UPF0644 PROTEIN PB2B4.06"/>
    <property type="match status" value="1"/>
</dbReference>
<reference evidence="4" key="4">
    <citation type="journal article" date="2015" name="PLoS ONE">
        <title>Comprehensive Evaluation of Toxoplasma gondii VEG and Neospora caninum LIV Genomes with Tachyzoite Stage Transcriptome and Proteome Defines Novel Transcript Features.</title>
        <authorList>
            <person name="Ramaprasad A."/>
            <person name="Mourier T."/>
            <person name="Naeem R."/>
            <person name="Malas T.B."/>
            <person name="Moussa E."/>
            <person name="Panigrahi A."/>
            <person name="Vermont S.J."/>
            <person name="Otto T.D."/>
            <person name="Wastling J."/>
            <person name="Pain A."/>
        </authorList>
    </citation>
    <scope>NUCLEOTIDE SEQUENCE</scope>
    <source>
        <strain evidence="4">Liverpool</strain>
    </source>
</reference>
<dbReference type="eggNOG" id="ENOG502SGJF">
    <property type="taxonomic scope" value="Eukaryota"/>
</dbReference>
<feature type="compositionally biased region" description="Basic and acidic residues" evidence="1">
    <location>
        <begin position="76"/>
        <end position="89"/>
    </location>
</feature>
<dbReference type="EMBL" id="LN714479">
    <property type="protein sequence ID" value="CEL65626.1"/>
    <property type="molecule type" value="Genomic_DNA"/>
</dbReference>
<dbReference type="EMBL" id="FR823386">
    <property type="protein sequence ID" value="CBZ51672.1"/>
    <property type="molecule type" value="Genomic_DNA"/>
</dbReference>
<sequence length="326" mass="34402">MEGASLGEKEEKHVLVDGAPLLSQSAIPAWAHFCFKCRVYRTVPAGGVLDSAKAATRKTLWDAGETGRSSRGLSNRSDEEQKTAQEEEEEYAHLLHDVLTAYGEVSDLNYLVSCEDSVHTPEAAQTPQPAGAPSGVHTPGPSTDCASSESFSPEKKARAGASAEHTLVDAHMLVSCHVGRKVCGHKGVAHGGFIATLLDNSLGYMAHFVFKRAATKNLEVTFLRPLLVDASIVVDVGISSHDPEKGVCTVVGTVYALTPPQLRHLGKPGGNSAGSRKKGEATAADQAEKRTQPISSGGTAVPDGVWVVATGKAIMVDVTQKWKGIE</sequence>
<protein>
    <recommendedName>
        <fullName evidence="2">Thioesterase domain-containing protein</fullName>
    </recommendedName>
</protein>
<feature type="region of interest" description="Disordered" evidence="1">
    <location>
        <begin position="63"/>
        <end position="89"/>
    </location>
</feature>
<dbReference type="InterPro" id="IPR029069">
    <property type="entry name" value="HotDog_dom_sf"/>
</dbReference>
<dbReference type="PANTHER" id="PTHR47260:SF1">
    <property type="entry name" value="UPF0644 PROTEIN PB2B4.06"/>
    <property type="match status" value="1"/>
</dbReference>
<dbReference type="VEuPathDB" id="ToxoDB:NCLIV_014660"/>
<dbReference type="AlphaFoldDB" id="F0VCI3"/>
<feature type="region of interest" description="Disordered" evidence="1">
    <location>
        <begin position="262"/>
        <end position="298"/>
    </location>
</feature>
<dbReference type="RefSeq" id="XP_003881705.1">
    <property type="nucleotide sequence ID" value="XM_003881656.1"/>
</dbReference>
<dbReference type="InterPro" id="IPR052061">
    <property type="entry name" value="PTE-AB_protein"/>
</dbReference>
<dbReference type="CDD" id="cd03443">
    <property type="entry name" value="PaaI_thioesterase"/>
    <property type="match status" value="1"/>
</dbReference>
<accession>F0VCI3</accession>
<proteinExistence type="predicted"/>
<reference evidence="5" key="3">
    <citation type="journal article" date="2012" name="PLoS Pathog.">
        <title>Comparative genomics of the apicomplexan parasites Toxoplasma gondii and Neospora caninum: Coccidia differing in host range and transmission strategy.</title>
        <authorList>
            <person name="Reid A.J."/>
            <person name="Vermont S.J."/>
            <person name="Cotton J.A."/>
            <person name="Harris D."/>
            <person name="Hill-Cawthorne G.A."/>
            <person name="Konen-Waisman S."/>
            <person name="Latham S.M."/>
            <person name="Mourier T."/>
            <person name="Norton R."/>
            <person name="Quail M.A."/>
            <person name="Sanders M."/>
            <person name="Shanmugam D."/>
            <person name="Sohal A."/>
            <person name="Wasmuth J.D."/>
            <person name="Brunk B."/>
            <person name="Grigg M.E."/>
            <person name="Howard J.C."/>
            <person name="Parkinson J."/>
            <person name="Roos D.S."/>
            <person name="Trees A.J."/>
            <person name="Berriman M."/>
            <person name="Pain A."/>
            <person name="Wastling J.M."/>
        </authorList>
    </citation>
    <scope>NUCLEOTIDE SEQUENCE [LARGE SCALE GENOMIC DNA]</scope>
    <source>
        <strain evidence="5">Liverpool</strain>
    </source>
</reference>
<dbReference type="Proteomes" id="UP000007494">
    <property type="component" value="Chromosome V"/>
</dbReference>
<dbReference type="Gene3D" id="3.10.129.10">
    <property type="entry name" value="Hotdog Thioesterase"/>
    <property type="match status" value="1"/>
</dbReference>
<feature type="compositionally biased region" description="Polar residues" evidence="1">
    <location>
        <begin position="140"/>
        <end position="151"/>
    </location>
</feature>
<evidence type="ECO:0000259" key="2">
    <source>
        <dbReference type="Pfam" id="PF03061"/>
    </source>
</evidence>
<evidence type="ECO:0000313" key="5">
    <source>
        <dbReference type="Proteomes" id="UP000007494"/>
    </source>
</evidence>
<organism evidence="3 5">
    <name type="scientific">Neospora caninum (strain Liverpool)</name>
    <dbReference type="NCBI Taxonomy" id="572307"/>
    <lineage>
        <taxon>Eukaryota</taxon>
        <taxon>Sar</taxon>
        <taxon>Alveolata</taxon>
        <taxon>Apicomplexa</taxon>
        <taxon>Conoidasida</taxon>
        <taxon>Coccidia</taxon>
        <taxon>Eucoccidiorida</taxon>
        <taxon>Eimeriorina</taxon>
        <taxon>Sarcocystidae</taxon>
        <taxon>Neospora</taxon>
    </lineage>
</organism>
<reference evidence="3" key="2">
    <citation type="submission" date="2011-03" db="EMBL/GenBank/DDBJ databases">
        <title>Comparative genomics and transcriptomics of Neospora caninum and Toxoplasma gondii.</title>
        <authorList>
            <person name="Reid A.J."/>
            <person name="Sohal A."/>
            <person name="Harris D."/>
            <person name="Quail M."/>
            <person name="Sanders M."/>
            <person name="Berriman M."/>
            <person name="Wastling J.M."/>
            <person name="Pain A."/>
        </authorList>
    </citation>
    <scope>NUCLEOTIDE SEQUENCE</scope>
    <source>
        <strain evidence="3">Liverpool</strain>
    </source>
</reference>
<dbReference type="InterPro" id="IPR006683">
    <property type="entry name" value="Thioestr_dom"/>
</dbReference>
<keyword evidence="5" id="KW-1185">Reference proteome</keyword>
<dbReference type="OMA" id="HMLVSCH"/>
<reference evidence="3" key="1">
    <citation type="submission" date="2011-02" db="EMBL/GenBank/DDBJ databases">
        <authorList>
            <person name="Aslett M."/>
        </authorList>
    </citation>
    <scope>NUCLEOTIDE SEQUENCE</scope>
    <source>
        <strain evidence="3">Liverpool</strain>
    </source>
</reference>
<dbReference type="Pfam" id="PF03061">
    <property type="entry name" value="4HBT"/>
    <property type="match status" value="1"/>
</dbReference>
<feature type="domain" description="Thioesterase" evidence="2">
    <location>
        <begin position="187"/>
        <end position="235"/>
    </location>
</feature>
<dbReference type="OrthoDB" id="329473at2759"/>
<evidence type="ECO:0000313" key="3">
    <source>
        <dbReference type="EMBL" id="CBZ51672.1"/>
    </source>
</evidence>
<feature type="region of interest" description="Disordered" evidence="1">
    <location>
        <begin position="119"/>
        <end position="162"/>
    </location>
</feature>
<evidence type="ECO:0000313" key="4">
    <source>
        <dbReference type="EMBL" id="CEL65626.1"/>
    </source>
</evidence>
<gene>
    <name evidence="4" type="ORF">BN1204_014660</name>
    <name evidence="3" type="ORF">NCLIV_014660</name>
</gene>